<evidence type="ECO:0000256" key="1">
    <source>
        <dbReference type="ARBA" id="ARBA00004167"/>
    </source>
</evidence>
<proteinExistence type="predicted"/>
<accession>A0ABT5NPU4</accession>
<dbReference type="PRINTS" id="PR00885">
    <property type="entry name" value="BCTERIALGSPH"/>
</dbReference>
<dbReference type="NCBIfam" id="TIGR02532">
    <property type="entry name" value="IV_pilin_GFxxxE"/>
    <property type="match status" value="1"/>
</dbReference>
<keyword evidence="2" id="KW-0488">Methylation</keyword>
<organism evidence="7 8">
    <name type="scientific">Pseudomonas fontis</name>
    <dbReference type="NCBI Taxonomy" id="2942633"/>
    <lineage>
        <taxon>Bacteria</taxon>
        <taxon>Pseudomonadati</taxon>
        <taxon>Pseudomonadota</taxon>
        <taxon>Gammaproteobacteria</taxon>
        <taxon>Pseudomonadales</taxon>
        <taxon>Pseudomonadaceae</taxon>
        <taxon>Pseudomonas</taxon>
    </lineage>
</organism>
<dbReference type="InterPro" id="IPR012902">
    <property type="entry name" value="N_methyl_site"/>
</dbReference>
<keyword evidence="5 6" id="KW-0472">Membrane</keyword>
<evidence type="ECO:0000256" key="5">
    <source>
        <dbReference type="ARBA" id="ARBA00023136"/>
    </source>
</evidence>
<keyword evidence="3 6" id="KW-0812">Transmembrane</keyword>
<dbReference type="PROSITE" id="PS00409">
    <property type="entry name" value="PROKAR_NTER_METHYL"/>
    <property type="match status" value="1"/>
</dbReference>
<dbReference type="InterPro" id="IPR002416">
    <property type="entry name" value="T2SS_protein-GspH"/>
</dbReference>
<dbReference type="Gene3D" id="3.55.40.10">
    <property type="entry name" value="minor pseudopilin epsh domain"/>
    <property type="match status" value="1"/>
</dbReference>
<evidence type="ECO:0000313" key="8">
    <source>
        <dbReference type="Proteomes" id="UP001148203"/>
    </source>
</evidence>
<comment type="subcellular location">
    <subcellularLocation>
        <location evidence="1">Membrane</location>
        <topology evidence="1">Single-pass membrane protein</topology>
    </subcellularLocation>
</comment>
<dbReference type="InterPro" id="IPR045584">
    <property type="entry name" value="Pilin-like"/>
</dbReference>
<gene>
    <name evidence="7" type="ORF">M5G11_06565</name>
</gene>
<name>A0ABT5NPU4_9PSED</name>
<keyword evidence="4 6" id="KW-1133">Transmembrane helix</keyword>
<keyword evidence="8" id="KW-1185">Reference proteome</keyword>
<evidence type="ECO:0000256" key="3">
    <source>
        <dbReference type="ARBA" id="ARBA00022692"/>
    </source>
</evidence>
<dbReference type="Proteomes" id="UP001148203">
    <property type="component" value="Unassembled WGS sequence"/>
</dbReference>
<feature type="transmembrane region" description="Helical" evidence="6">
    <location>
        <begin position="6"/>
        <end position="30"/>
    </location>
</feature>
<evidence type="ECO:0000256" key="4">
    <source>
        <dbReference type="ARBA" id="ARBA00022989"/>
    </source>
</evidence>
<reference evidence="7 8" key="1">
    <citation type="submission" date="2022-05" db="EMBL/GenBank/DDBJ databases">
        <title>Novel Pseudomonas spp. Isolated from a Rainbow Trout Aquaculture Facility.</title>
        <authorList>
            <person name="Testerman T."/>
            <person name="Graf J."/>
        </authorList>
    </citation>
    <scope>NUCLEOTIDE SEQUENCE [LARGE SCALE GENOMIC DNA]</scope>
    <source>
        <strain evidence="7 8">ID681</strain>
    </source>
</reference>
<evidence type="ECO:0000256" key="6">
    <source>
        <dbReference type="SAM" id="Phobius"/>
    </source>
</evidence>
<dbReference type="RefSeq" id="WP_273911174.1">
    <property type="nucleotide sequence ID" value="NZ_JAMDGX010000038.1"/>
</dbReference>
<dbReference type="SUPFAM" id="SSF54523">
    <property type="entry name" value="Pili subunits"/>
    <property type="match status" value="1"/>
</dbReference>
<dbReference type="EMBL" id="JAMDGY010000017">
    <property type="protein sequence ID" value="MDD0990200.1"/>
    <property type="molecule type" value="Genomic_DNA"/>
</dbReference>
<comment type="caution">
    <text evidence="7">The sequence shown here is derived from an EMBL/GenBank/DDBJ whole genome shotgun (WGS) entry which is preliminary data.</text>
</comment>
<sequence>MERQHGFTLIELMVVLVIVGIASAAISLSIRPDPGKALREDAERLAQLLQVAHSEVLADGRPLQWQADSRGYRFIREGQTVNDEPLLRPRKWQAAPVSIRRVPEGSVHISAEWLGEPLTLLLSSGQQQIEVLRDAAGLVQVRQP</sequence>
<dbReference type="Pfam" id="PF07963">
    <property type="entry name" value="N_methyl"/>
    <property type="match status" value="1"/>
</dbReference>
<protein>
    <submittedName>
        <fullName evidence="7">Prepilin-type N-terminal cleavage/methylation domain-containing protein</fullName>
    </submittedName>
</protein>
<evidence type="ECO:0000256" key="2">
    <source>
        <dbReference type="ARBA" id="ARBA00022481"/>
    </source>
</evidence>
<evidence type="ECO:0000313" key="7">
    <source>
        <dbReference type="EMBL" id="MDD0990200.1"/>
    </source>
</evidence>